<protein>
    <submittedName>
        <fullName evidence="1">Uncharacterized protein</fullName>
    </submittedName>
</protein>
<dbReference type="EMBL" id="AJSR01002375">
    <property type="protein sequence ID" value="EKM28803.1"/>
    <property type="molecule type" value="Genomic_DNA"/>
</dbReference>
<evidence type="ECO:0000313" key="1">
    <source>
        <dbReference type="EMBL" id="EKM28803.1"/>
    </source>
</evidence>
<comment type="caution">
    <text evidence="1">The sequence shown here is derived from an EMBL/GenBank/DDBJ whole genome shotgun (WGS) entry which is preliminary data.</text>
</comment>
<organism evidence="1 2">
    <name type="scientific">Vibrio harveyi</name>
    <name type="common">Beneckea harveyi</name>
    <dbReference type="NCBI Taxonomy" id="669"/>
    <lineage>
        <taxon>Bacteria</taxon>
        <taxon>Pseudomonadati</taxon>
        <taxon>Pseudomonadota</taxon>
        <taxon>Gammaproteobacteria</taxon>
        <taxon>Vibrionales</taxon>
        <taxon>Vibrionaceae</taxon>
        <taxon>Vibrio</taxon>
    </lineage>
</organism>
<sequence>MNDLHKLKARRAKLRQLEKSSHIRPVPNNVDTNRHLGGDVDQGTLAFADMSQEYSKRIQNADVSVSREEVQALFKSFDDNIDSLDHILEPVFLSLLDGTMRAFKVGTKQGITATRLYSE</sequence>
<dbReference type="Proteomes" id="UP000008367">
    <property type="component" value="Unassembled WGS sequence"/>
</dbReference>
<gene>
    <name evidence="1" type="ORF">VCHENC02_5333</name>
</gene>
<feature type="non-terminal residue" evidence="1">
    <location>
        <position position="119"/>
    </location>
</feature>
<evidence type="ECO:0000313" key="2">
    <source>
        <dbReference type="Proteomes" id="UP000008367"/>
    </source>
</evidence>
<accession>A0A454CQV9</accession>
<reference evidence="1 2" key="1">
    <citation type="submission" date="2012-10" db="EMBL/GenBank/DDBJ databases">
        <title>Genome sequence of Vibrio Cholerae HENC-02.</title>
        <authorList>
            <person name="Eppinger M."/>
            <person name="Hasan N.A."/>
            <person name="Sengamalay N."/>
            <person name="Hine E."/>
            <person name="Su Q."/>
            <person name="Daugherty S.C."/>
            <person name="Young S."/>
            <person name="Sadzewicz L."/>
            <person name="Tallon L."/>
            <person name="Cebula T.A."/>
            <person name="Ravel J."/>
            <person name="Colwell R.R."/>
        </authorList>
    </citation>
    <scope>NUCLEOTIDE SEQUENCE [LARGE SCALE GENOMIC DNA]</scope>
    <source>
        <strain evidence="1 2">HENC-02</strain>
    </source>
</reference>
<dbReference type="AlphaFoldDB" id="A0A454CQV9"/>
<name>A0A454CQV9_VIBHA</name>
<proteinExistence type="predicted"/>